<dbReference type="EMBL" id="JAWZYT010006544">
    <property type="protein sequence ID" value="KAK4287989.1"/>
    <property type="molecule type" value="Genomic_DNA"/>
</dbReference>
<reference evidence="1" key="1">
    <citation type="submission" date="2023-11" db="EMBL/GenBank/DDBJ databases">
        <title>Genome assemblies of two species of porcelain crab, Petrolisthes cinctipes and Petrolisthes manimaculis (Anomura: Porcellanidae).</title>
        <authorList>
            <person name="Angst P."/>
        </authorList>
    </citation>
    <scope>NUCLEOTIDE SEQUENCE</scope>
    <source>
        <strain evidence="1">PB745_02</strain>
        <tissue evidence="1">Gill</tissue>
    </source>
</reference>
<organism evidence="1 2">
    <name type="scientific">Petrolisthes manimaculis</name>
    <dbReference type="NCBI Taxonomy" id="1843537"/>
    <lineage>
        <taxon>Eukaryota</taxon>
        <taxon>Metazoa</taxon>
        <taxon>Ecdysozoa</taxon>
        <taxon>Arthropoda</taxon>
        <taxon>Crustacea</taxon>
        <taxon>Multicrustacea</taxon>
        <taxon>Malacostraca</taxon>
        <taxon>Eumalacostraca</taxon>
        <taxon>Eucarida</taxon>
        <taxon>Decapoda</taxon>
        <taxon>Pleocyemata</taxon>
        <taxon>Anomura</taxon>
        <taxon>Galatheoidea</taxon>
        <taxon>Porcellanidae</taxon>
        <taxon>Petrolisthes</taxon>
    </lineage>
</organism>
<dbReference type="Proteomes" id="UP001292094">
    <property type="component" value="Unassembled WGS sequence"/>
</dbReference>
<evidence type="ECO:0000313" key="1">
    <source>
        <dbReference type="EMBL" id="KAK4287989.1"/>
    </source>
</evidence>
<dbReference type="AlphaFoldDB" id="A0AAE1TLU8"/>
<keyword evidence="2" id="KW-1185">Reference proteome</keyword>
<gene>
    <name evidence="1" type="ORF">Pmani_038959</name>
</gene>
<protein>
    <submittedName>
        <fullName evidence="1">Uncharacterized protein</fullName>
    </submittedName>
</protein>
<accession>A0AAE1TLU8</accession>
<comment type="caution">
    <text evidence="1">The sequence shown here is derived from an EMBL/GenBank/DDBJ whole genome shotgun (WGS) entry which is preliminary data.</text>
</comment>
<proteinExistence type="predicted"/>
<name>A0AAE1TLU8_9EUCA</name>
<sequence>MYAYLEMWVSQSQGPGAHITSLPTACTFTLTRSVHLASHTLLAAIPQSSRNPPRTYHPVSSILIHQDCTVISALTSP</sequence>
<evidence type="ECO:0000313" key="2">
    <source>
        <dbReference type="Proteomes" id="UP001292094"/>
    </source>
</evidence>